<dbReference type="InterPro" id="IPR016032">
    <property type="entry name" value="Sig_transdc_resp-reg_C-effctor"/>
</dbReference>
<dbReference type="Pfam" id="PF00072">
    <property type="entry name" value="Response_reg"/>
    <property type="match status" value="1"/>
</dbReference>
<name>A0A317ZNM3_9BACT</name>
<proteinExistence type="predicted"/>
<protein>
    <submittedName>
        <fullName evidence="6">DNA-binding response regulator</fullName>
    </submittedName>
</protein>
<dbReference type="PROSITE" id="PS50043">
    <property type="entry name" value="HTH_LUXR_2"/>
    <property type="match status" value="1"/>
</dbReference>
<comment type="caution">
    <text evidence="6">The sequence shown here is derived from an EMBL/GenBank/DDBJ whole genome shotgun (WGS) entry which is preliminary data.</text>
</comment>
<dbReference type="Gene3D" id="3.40.50.2300">
    <property type="match status" value="1"/>
</dbReference>
<dbReference type="InterPro" id="IPR039420">
    <property type="entry name" value="WalR-like"/>
</dbReference>
<accession>A0A317ZNM3</accession>
<feature type="modified residue" description="4-aspartylphosphate" evidence="3">
    <location>
        <position position="61"/>
    </location>
</feature>
<evidence type="ECO:0000256" key="1">
    <source>
        <dbReference type="ARBA" id="ARBA00022553"/>
    </source>
</evidence>
<dbReference type="CDD" id="cd17535">
    <property type="entry name" value="REC_NarL-like"/>
    <property type="match status" value="1"/>
</dbReference>
<evidence type="ECO:0000259" key="5">
    <source>
        <dbReference type="PROSITE" id="PS50110"/>
    </source>
</evidence>
<keyword evidence="2 6" id="KW-0238">DNA-binding</keyword>
<reference evidence="6 7" key="1">
    <citation type="submission" date="2018-05" db="EMBL/GenBank/DDBJ databases">
        <title>Coraliomargarita sinensis sp. nov., isolated from a marine solar saltern.</title>
        <authorList>
            <person name="Zhou L.Y."/>
        </authorList>
    </citation>
    <scope>NUCLEOTIDE SEQUENCE [LARGE SCALE GENOMIC DNA]</scope>
    <source>
        <strain evidence="6 7">WN38</strain>
    </source>
</reference>
<dbReference type="SUPFAM" id="SSF46894">
    <property type="entry name" value="C-terminal effector domain of the bipartite response regulators"/>
    <property type="match status" value="1"/>
</dbReference>
<dbReference type="AlphaFoldDB" id="A0A317ZNM3"/>
<dbReference type="RefSeq" id="WP_110129547.1">
    <property type="nucleotide sequence ID" value="NZ_QHJQ01000001.1"/>
</dbReference>
<evidence type="ECO:0000256" key="3">
    <source>
        <dbReference type="PROSITE-ProRule" id="PRU00169"/>
    </source>
</evidence>
<feature type="domain" description="HTH luxR-type" evidence="4">
    <location>
        <begin position="148"/>
        <end position="213"/>
    </location>
</feature>
<organism evidence="6 7">
    <name type="scientific">Coraliomargarita sinensis</name>
    <dbReference type="NCBI Taxonomy" id="2174842"/>
    <lineage>
        <taxon>Bacteria</taxon>
        <taxon>Pseudomonadati</taxon>
        <taxon>Verrucomicrobiota</taxon>
        <taxon>Opitutia</taxon>
        <taxon>Puniceicoccales</taxon>
        <taxon>Coraliomargaritaceae</taxon>
        <taxon>Coraliomargarita</taxon>
    </lineage>
</organism>
<dbReference type="PROSITE" id="PS50110">
    <property type="entry name" value="RESPONSE_REGULATORY"/>
    <property type="match status" value="1"/>
</dbReference>
<dbReference type="InParanoid" id="A0A317ZNM3"/>
<evidence type="ECO:0000313" key="7">
    <source>
        <dbReference type="Proteomes" id="UP000247099"/>
    </source>
</evidence>
<dbReference type="SMART" id="SM00421">
    <property type="entry name" value="HTH_LUXR"/>
    <property type="match status" value="1"/>
</dbReference>
<dbReference type="EMBL" id="QHJQ01000001">
    <property type="protein sequence ID" value="PXA05468.1"/>
    <property type="molecule type" value="Genomic_DNA"/>
</dbReference>
<dbReference type="PANTHER" id="PTHR43214">
    <property type="entry name" value="TWO-COMPONENT RESPONSE REGULATOR"/>
    <property type="match status" value="1"/>
</dbReference>
<keyword evidence="1 3" id="KW-0597">Phosphoprotein</keyword>
<evidence type="ECO:0000313" key="6">
    <source>
        <dbReference type="EMBL" id="PXA05468.1"/>
    </source>
</evidence>
<dbReference type="OrthoDB" id="9796655at2"/>
<dbReference type="InterPro" id="IPR001789">
    <property type="entry name" value="Sig_transdc_resp-reg_receiver"/>
</dbReference>
<evidence type="ECO:0000259" key="4">
    <source>
        <dbReference type="PROSITE" id="PS50043"/>
    </source>
</evidence>
<dbReference type="Pfam" id="PF00196">
    <property type="entry name" value="GerE"/>
    <property type="match status" value="1"/>
</dbReference>
<keyword evidence="7" id="KW-1185">Reference proteome</keyword>
<dbReference type="InterPro" id="IPR011006">
    <property type="entry name" value="CheY-like_superfamily"/>
</dbReference>
<dbReference type="Proteomes" id="UP000247099">
    <property type="component" value="Unassembled WGS sequence"/>
</dbReference>
<dbReference type="GO" id="GO:0003677">
    <property type="term" value="F:DNA binding"/>
    <property type="evidence" value="ECO:0007669"/>
    <property type="project" value="UniProtKB-KW"/>
</dbReference>
<dbReference type="GO" id="GO:0006355">
    <property type="term" value="P:regulation of DNA-templated transcription"/>
    <property type="evidence" value="ECO:0007669"/>
    <property type="project" value="InterPro"/>
</dbReference>
<dbReference type="InterPro" id="IPR000792">
    <property type="entry name" value="Tscrpt_reg_LuxR_C"/>
</dbReference>
<sequence length="215" mass="23858">MQQVIRVLTIEDNTAYRQSLQDTIEAAPDMVLAGSFGRGEDAVEALKEDCSSLRPRVILLDLHLPGRDGISFIPVIKQLVPHAEIIVLTQDDNYLKTLEAIRLGVSGYLLKTVSINEIWNAIREVEQGGNVIDPRLSRLVLNVLTSGEAPDDNPLSERERQVLEQLAMGYAKKEIADNLQLSFHTVNRYSENLYKKLQVSNVAAAVATAIRKGLI</sequence>
<dbReference type="SMART" id="SM00448">
    <property type="entry name" value="REC"/>
    <property type="match status" value="1"/>
</dbReference>
<dbReference type="GO" id="GO:0000160">
    <property type="term" value="P:phosphorelay signal transduction system"/>
    <property type="evidence" value="ECO:0007669"/>
    <property type="project" value="InterPro"/>
</dbReference>
<dbReference type="CDD" id="cd06170">
    <property type="entry name" value="LuxR_C_like"/>
    <property type="match status" value="1"/>
</dbReference>
<dbReference type="PRINTS" id="PR00038">
    <property type="entry name" value="HTHLUXR"/>
</dbReference>
<gene>
    <name evidence="6" type="ORF">DDZ13_00955</name>
</gene>
<dbReference type="InterPro" id="IPR058245">
    <property type="entry name" value="NreC/VraR/RcsB-like_REC"/>
</dbReference>
<dbReference type="SUPFAM" id="SSF52172">
    <property type="entry name" value="CheY-like"/>
    <property type="match status" value="1"/>
</dbReference>
<evidence type="ECO:0000256" key="2">
    <source>
        <dbReference type="ARBA" id="ARBA00023125"/>
    </source>
</evidence>
<feature type="domain" description="Response regulatory" evidence="5">
    <location>
        <begin position="6"/>
        <end position="126"/>
    </location>
</feature>